<dbReference type="InterPro" id="IPR000594">
    <property type="entry name" value="ThiF_NAD_FAD-bd"/>
</dbReference>
<evidence type="ECO:0000256" key="3">
    <source>
        <dbReference type="ARBA" id="ARBA00022786"/>
    </source>
</evidence>
<feature type="domain" description="THIF-type NAD/FAD binding fold" evidence="5">
    <location>
        <begin position="23"/>
        <end position="590"/>
    </location>
</feature>
<proteinExistence type="inferred from homology"/>
<dbReference type="PANTHER" id="PTHR10953:SF29">
    <property type="entry name" value="NEDD8-ACTIVATING ENZYME E1 REGULATORY SUBUNIT"/>
    <property type="match status" value="1"/>
</dbReference>
<dbReference type="GO" id="GO:0019781">
    <property type="term" value="F:NEDD8 activating enzyme activity"/>
    <property type="evidence" value="ECO:0007669"/>
    <property type="project" value="UniProtKB-UniRule"/>
</dbReference>
<keyword evidence="3 4" id="KW-0833">Ubl conjugation pathway</keyword>
<evidence type="ECO:0000256" key="1">
    <source>
        <dbReference type="ARBA" id="ARBA00005032"/>
    </source>
</evidence>
<gene>
    <name evidence="6" type="ORF">BB561_005762</name>
</gene>
<dbReference type="InterPro" id="IPR035985">
    <property type="entry name" value="Ubiquitin-activating_enz"/>
</dbReference>
<name>A0A2T9Y8F8_9FUNG</name>
<dbReference type="AlphaFoldDB" id="A0A2T9Y8F8"/>
<comment type="pathway">
    <text evidence="1 4">Protein modification; protein neddylation.</text>
</comment>
<dbReference type="Gene3D" id="3.40.50.720">
    <property type="entry name" value="NAD(P)-binding Rossmann-like Domain"/>
    <property type="match status" value="1"/>
</dbReference>
<organism evidence="6 7">
    <name type="scientific">Smittium simulii</name>
    <dbReference type="NCBI Taxonomy" id="133385"/>
    <lineage>
        <taxon>Eukaryota</taxon>
        <taxon>Fungi</taxon>
        <taxon>Fungi incertae sedis</taxon>
        <taxon>Zoopagomycota</taxon>
        <taxon>Kickxellomycotina</taxon>
        <taxon>Harpellomycetes</taxon>
        <taxon>Harpellales</taxon>
        <taxon>Legeriomycetaceae</taxon>
        <taxon>Smittium</taxon>
    </lineage>
</organism>
<dbReference type="OrthoDB" id="1708823at2759"/>
<dbReference type="GO" id="GO:0005737">
    <property type="term" value="C:cytoplasm"/>
    <property type="evidence" value="ECO:0007669"/>
    <property type="project" value="TreeGrafter"/>
</dbReference>
<dbReference type="InterPro" id="IPR045886">
    <property type="entry name" value="ThiF/MoeB/HesA"/>
</dbReference>
<dbReference type="Proteomes" id="UP000245383">
    <property type="component" value="Unassembled WGS sequence"/>
</dbReference>
<evidence type="ECO:0000313" key="6">
    <source>
        <dbReference type="EMBL" id="PVU88621.1"/>
    </source>
</evidence>
<dbReference type="Gene3D" id="3.40.50.12550">
    <property type="entry name" value="Ubiquitin-activating enzyme E1, inactive adenylation domain, subdomain 2"/>
    <property type="match status" value="1"/>
</dbReference>
<evidence type="ECO:0000259" key="5">
    <source>
        <dbReference type="Pfam" id="PF00899"/>
    </source>
</evidence>
<evidence type="ECO:0000256" key="2">
    <source>
        <dbReference type="ARBA" id="ARBA00006868"/>
    </source>
</evidence>
<comment type="similarity">
    <text evidence="2 4">Belongs to the ubiquitin-activating E1 family. ULA1 subfamily.</text>
</comment>
<dbReference type="SUPFAM" id="SSF69572">
    <property type="entry name" value="Activating enzymes of the ubiquitin-like proteins"/>
    <property type="match status" value="1"/>
</dbReference>
<dbReference type="PIRSF" id="PIRSF039099">
    <property type="entry name" value="APP-BP1"/>
    <property type="match status" value="1"/>
</dbReference>
<comment type="caution">
    <text evidence="6">The sequence shown here is derived from an EMBL/GenBank/DDBJ whole genome shotgun (WGS) entry which is preliminary data.</text>
</comment>
<comment type="function">
    <text evidence="4">Regulatory subunit of the dimeric UBA3-ULA1 E1 enzyme.</text>
</comment>
<evidence type="ECO:0000256" key="4">
    <source>
        <dbReference type="PIRNR" id="PIRNR039099"/>
    </source>
</evidence>
<sequence>MMPVMKKMKQDTSEDRHNTISRYDRQIRIWNSSGQQCLENSNVLVLGANTISSEAIKNLVLSGIGSYTLVDSKIVSKKDIEGNFFVCNKDLGRPLSKTLVENLNELNPHVRGASIIQSVDEFVLKELNFSECNLVICCNQNTEVIQKVNAVCWDLSIPVIVCSANGFFGSMKYYAAQHCIVEGHIEQIEDMRIDEPFEELTNYVDSISLDSLNSIEKAHVPYVVLMIKKLKEYKNLEGIEALDSFQEKKSFKSFLETSTSWSDEENYLEMISNAIRLSSKYSIPSHIQSIFCHSCLSNLPQDFCDIPVKNLKFWIIVKAIKEFVSSEVYGNGKLPLIGTIPDMKADTKRYIELQEIYKKKAKHHIDIIYQITQKILADIKCFNVYFNMKIPREEIKIFCKNSNQLKVIELSRPKYTSLPIYRAKIHDLYCLDPKKLDSSIFESLNHINPIYNFDDFQSPEILFIVLEAVVLFKECIGYYPGQDCTIRDGFKDKDMLNIICYLICENWRNLYFSSNQTRSSNDSESADQNYLKNTADNFLAETLRSRGAQLHSIAAIMGGVVSQEAIKLITRHYVTIDLPAVFDGITSKFHLINPKRLNYD</sequence>
<accession>A0A2T9Y8F8</accession>
<dbReference type="GO" id="GO:0045116">
    <property type="term" value="P:protein neddylation"/>
    <property type="evidence" value="ECO:0007669"/>
    <property type="project" value="UniProtKB-UniRule"/>
</dbReference>
<dbReference type="Pfam" id="PF00899">
    <property type="entry name" value="ThiF"/>
    <property type="match status" value="1"/>
</dbReference>
<dbReference type="PANTHER" id="PTHR10953">
    <property type="entry name" value="UBIQUITIN-ACTIVATING ENZYME E1"/>
    <property type="match status" value="1"/>
</dbReference>
<keyword evidence="7" id="KW-1185">Reference proteome</keyword>
<reference evidence="6 7" key="1">
    <citation type="journal article" date="2018" name="MBio">
        <title>Comparative Genomics Reveals the Core Gene Toolbox for the Fungus-Insect Symbiosis.</title>
        <authorList>
            <person name="Wang Y."/>
            <person name="Stata M."/>
            <person name="Wang W."/>
            <person name="Stajich J.E."/>
            <person name="White M.M."/>
            <person name="Moncalvo J.M."/>
        </authorList>
    </citation>
    <scope>NUCLEOTIDE SEQUENCE [LARGE SCALE GENOMIC DNA]</scope>
    <source>
        <strain evidence="6 7">SWE-8-4</strain>
    </source>
</reference>
<dbReference type="UniPathway" id="UPA00885"/>
<evidence type="ECO:0000313" key="7">
    <source>
        <dbReference type="Proteomes" id="UP000245383"/>
    </source>
</evidence>
<protein>
    <recommendedName>
        <fullName evidence="4">NEDD8-activating enzyme E1 regulatory subunit</fullName>
    </recommendedName>
</protein>
<dbReference type="STRING" id="133385.A0A2T9Y8F8"/>
<dbReference type="EMBL" id="MBFR01000369">
    <property type="protein sequence ID" value="PVU88621.1"/>
    <property type="molecule type" value="Genomic_DNA"/>
</dbReference>
<dbReference type="InterPro" id="IPR030667">
    <property type="entry name" value="APP-BP1"/>
</dbReference>